<reference evidence="4" key="1">
    <citation type="submission" date="2021-02" db="EMBL/GenBank/DDBJ databases">
        <authorList>
            <person name="Nieuwenhuis M."/>
            <person name="Van De Peppel L.J.J."/>
        </authorList>
    </citation>
    <scope>NUCLEOTIDE SEQUENCE</scope>
    <source>
        <strain evidence="4">D49</strain>
    </source>
</reference>
<reference evidence="4" key="2">
    <citation type="submission" date="2021-10" db="EMBL/GenBank/DDBJ databases">
        <title>Phylogenomics reveals ancestral predisposition of the termite-cultivated fungus Termitomyces towards a domesticated lifestyle.</title>
        <authorList>
            <person name="Auxier B."/>
            <person name="Grum-Grzhimaylo A."/>
            <person name="Cardenas M.E."/>
            <person name="Lodge J.D."/>
            <person name="Laessoe T."/>
            <person name="Pedersen O."/>
            <person name="Smith M.E."/>
            <person name="Kuyper T.W."/>
            <person name="Franco-Molano E.A."/>
            <person name="Baroni T.J."/>
            <person name="Aanen D.K."/>
        </authorList>
    </citation>
    <scope>NUCLEOTIDE SEQUENCE</scope>
    <source>
        <strain evidence="4">D49</strain>
    </source>
</reference>
<gene>
    <name evidence="4" type="ORF">H0H81_002495</name>
</gene>
<dbReference type="OrthoDB" id="5946976at2759"/>
<feature type="domain" description="Beta-lactamase-related" evidence="3">
    <location>
        <begin position="50"/>
        <end position="428"/>
    </location>
</feature>
<feature type="signal peptide" evidence="2">
    <location>
        <begin position="1"/>
        <end position="26"/>
    </location>
</feature>
<dbReference type="Pfam" id="PF00144">
    <property type="entry name" value="Beta-lactamase"/>
    <property type="match status" value="1"/>
</dbReference>
<comment type="similarity">
    <text evidence="1">Belongs to the peptidase S12 family.</text>
</comment>
<accession>A0A9P7GGP3</accession>
<dbReference type="EMBL" id="JABCKI010000776">
    <property type="protein sequence ID" value="KAG5649688.1"/>
    <property type="molecule type" value="Genomic_DNA"/>
</dbReference>
<dbReference type="PANTHER" id="PTHR46825">
    <property type="entry name" value="D-ALANYL-D-ALANINE-CARBOXYPEPTIDASE/ENDOPEPTIDASE AMPH"/>
    <property type="match status" value="1"/>
</dbReference>
<proteinExistence type="inferred from homology"/>
<dbReference type="InterPro" id="IPR001466">
    <property type="entry name" value="Beta-lactam-related"/>
</dbReference>
<keyword evidence="2" id="KW-0732">Signal</keyword>
<evidence type="ECO:0000256" key="1">
    <source>
        <dbReference type="ARBA" id="ARBA00038215"/>
    </source>
</evidence>
<name>A0A9P7GGP3_9AGAR</name>
<dbReference type="InterPro" id="IPR050491">
    <property type="entry name" value="AmpC-like"/>
</dbReference>
<evidence type="ECO:0000313" key="4">
    <source>
        <dbReference type="EMBL" id="KAG5649688.1"/>
    </source>
</evidence>
<evidence type="ECO:0000256" key="2">
    <source>
        <dbReference type="SAM" id="SignalP"/>
    </source>
</evidence>
<dbReference type="Proteomes" id="UP000717328">
    <property type="component" value="Unassembled WGS sequence"/>
</dbReference>
<feature type="chain" id="PRO_5040243390" description="Beta-lactamase-related domain-containing protein" evidence="2">
    <location>
        <begin position="27"/>
        <end position="649"/>
    </location>
</feature>
<organism evidence="4 5">
    <name type="scientific">Sphagnurus paluster</name>
    <dbReference type="NCBI Taxonomy" id="117069"/>
    <lineage>
        <taxon>Eukaryota</taxon>
        <taxon>Fungi</taxon>
        <taxon>Dikarya</taxon>
        <taxon>Basidiomycota</taxon>
        <taxon>Agaricomycotina</taxon>
        <taxon>Agaricomycetes</taxon>
        <taxon>Agaricomycetidae</taxon>
        <taxon>Agaricales</taxon>
        <taxon>Tricholomatineae</taxon>
        <taxon>Lyophyllaceae</taxon>
        <taxon>Sphagnurus</taxon>
    </lineage>
</organism>
<dbReference type="Gene3D" id="3.40.710.10">
    <property type="entry name" value="DD-peptidase/beta-lactamase superfamily"/>
    <property type="match status" value="1"/>
</dbReference>
<keyword evidence="5" id="KW-1185">Reference proteome</keyword>
<dbReference type="InterPro" id="IPR012338">
    <property type="entry name" value="Beta-lactam/transpept-like"/>
</dbReference>
<protein>
    <recommendedName>
        <fullName evidence="3">Beta-lactamase-related domain-containing protein</fullName>
    </recommendedName>
</protein>
<evidence type="ECO:0000259" key="3">
    <source>
        <dbReference type="Pfam" id="PF00144"/>
    </source>
</evidence>
<dbReference type="PANTHER" id="PTHR46825:SF15">
    <property type="entry name" value="BETA-LACTAMASE-RELATED DOMAIN-CONTAINING PROTEIN"/>
    <property type="match status" value="1"/>
</dbReference>
<sequence length="649" mass="71390">MCCRKSCLRAFHALVFLTTWVQFVTCGQVPLILNNETRPLDAPLISPQVESYIQTLLTTHSSPGLAVAVVLQDPSAPGGFRQQLLGAGYARTSLPRPVKVTPDTLFAIASNSKLFLALSTGLLISNTSLNIDWTTKVASLIPEWKLADPIASEEASLLDLLVHRTGLPRHDLAGAPLEGGVPAMIANLRHLRPSASFRSTFQYNNMMFETLSHLPMRLLNVSFEDYVAQHIFHPAGMNASTYSVAEAEARVYPPSYLFPDSSPAIGAVPMLAHGHQYSLRDFYAEKRGKLRPTVPYFQRPGEERMWAGAGGVLTSVRDMVPWLSTLLNDGVVPHSNKTLIPIEVLARLETGVAVSEGKASYPELSPKVYGPAQWRYSYRGHEIVEHGGNNPGFKTQVARLPNLAGKIPRFPNATGLGVAVFSNDADGSAVLESVKWRIVDDLLGLETIDWYSRYVDDIEAYYADKRDAALPRPTKPRPPPRSLMTLQNDTFSHPAYGVLKPCYVPATGWNVSSSVPAARDPSDTRAATCDVFLQHPTTQLLLKHTPLQDAPTLVIPFRRTFSTHLRLTHWSGPWFNLTVVWGNQDQQRGGDEGVLIGLDERFEVEWVAGREGEDEGLAFRGGIWGMEGPDAKSPEGVGRQGAEVWFGKI</sequence>
<dbReference type="AlphaFoldDB" id="A0A9P7GGP3"/>
<evidence type="ECO:0000313" key="5">
    <source>
        <dbReference type="Proteomes" id="UP000717328"/>
    </source>
</evidence>
<comment type="caution">
    <text evidence="4">The sequence shown here is derived from an EMBL/GenBank/DDBJ whole genome shotgun (WGS) entry which is preliminary data.</text>
</comment>
<dbReference type="SUPFAM" id="SSF56601">
    <property type="entry name" value="beta-lactamase/transpeptidase-like"/>
    <property type="match status" value="1"/>
</dbReference>